<dbReference type="EMBL" id="BLLF01000532">
    <property type="protein sequence ID" value="GFH12708.1"/>
    <property type="molecule type" value="Genomic_DNA"/>
</dbReference>
<protein>
    <submittedName>
        <fullName evidence="2">Uncharacterized protein</fullName>
    </submittedName>
</protein>
<accession>A0A699YZ63</accession>
<reference evidence="2 3" key="1">
    <citation type="submission" date="2020-02" db="EMBL/GenBank/DDBJ databases">
        <title>Draft genome sequence of Haematococcus lacustris strain NIES-144.</title>
        <authorList>
            <person name="Morimoto D."/>
            <person name="Nakagawa S."/>
            <person name="Yoshida T."/>
            <person name="Sawayama S."/>
        </authorList>
    </citation>
    <scope>NUCLEOTIDE SEQUENCE [LARGE SCALE GENOMIC DNA]</scope>
    <source>
        <strain evidence="2 3">NIES-144</strain>
    </source>
</reference>
<evidence type="ECO:0000313" key="2">
    <source>
        <dbReference type="EMBL" id="GFH12708.1"/>
    </source>
</evidence>
<feature type="compositionally biased region" description="Acidic residues" evidence="1">
    <location>
        <begin position="313"/>
        <end position="324"/>
    </location>
</feature>
<dbReference type="AlphaFoldDB" id="A0A699YZ63"/>
<feature type="region of interest" description="Disordered" evidence="1">
    <location>
        <begin position="275"/>
        <end position="357"/>
    </location>
</feature>
<dbReference type="Proteomes" id="UP000485058">
    <property type="component" value="Unassembled WGS sequence"/>
</dbReference>
<keyword evidence="3" id="KW-1185">Reference proteome</keyword>
<comment type="caution">
    <text evidence="2">The sequence shown here is derived from an EMBL/GenBank/DDBJ whole genome shotgun (WGS) entry which is preliminary data.</text>
</comment>
<evidence type="ECO:0000256" key="1">
    <source>
        <dbReference type="SAM" id="MobiDB-lite"/>
    </source>
</evidence>
<evidence type="ECO:0000313" key="3">
    <source>
        <dbReference type="Proteomes" id="UP000485058"/>
    </source>
</evidence>
<gene>
    <name evidence="2" type="ORF">HaLaN_08445</name>
</gene>
<proteinExistence type="predicted"/>
<sequence length="375" mass="38974">MGICASRGHVLARAEAFDASAGGWGSCSVTGPRTGIIGSAKEAQSKTPPSILTRSNTLAVVLIIAHSAQDAHVAVDTLRLHLADVQVTDPNAPGRQKRQRGLIARMSNMWSRNHRNRVLTSEGSKPTAGVKQGVKHSHMKTRLGFPCCTAQLTKCASQLGDVAHATEPGATCKRSATVHTSARSTTATVQARGVMLVQLPPDAAAAFPAWSGCLHAVSLAMTSWQPPEEGAAPVPAILLQHAPCPGGCWLPRTPCTAHWPPGGWPEWPSAAPGVHPGCAAQPGHAVHSGGPAGSSSPQEVCSPQAAPSALETTIEEAAEEEDWEWAERRARSAVGPADAEEQSPGSQPGVAEYPTSLHDVTITAMVDPESGQQVG</sequence>
<name>A0A699YZ63_HAELA</name>
<organism evidence="2 3">
    <name type="scientific">Haematococcus lacustris</name>
    <name type="common">Green alga</name>
    <name type="synonym">Haematococcus pluvialis</name>
    <dbReference type="NCBI Taxonomy" id="44745"/>
    <lineage>
        <taxon>Eukaryota</taxon>
        <taxon>Viridiplantae</taxon>
        <taxon>Chlorophyta</taxon>
        <taxon>core chlorophytes</taxon>
        <taxon>Chlorophyceae</taxon>
        <taxon>CS clade</taxon>
        <taxon>Chlamydomonadales</taxon>
        <taxon>Haematococcaceae</taxon>
        <taxon>Haematococcus</taxon>
    </lineage>
</organism>